<evidence type="ECO:0000313" key="2">
    <source>
        <dbReference type="Proteomes" id="UP000439965"/>
    </source>
</evidence>
<gene>
    <name evidence="1" type="ORF">GTI89_14185</name>
</gene>
<dbReference type="Proteomes" id="UP000439965">
    <property type="component" value="Unassembled WGS sequence"/>
</dbReference>
<protein>
    <submittedName>
        <fullName evidence="1">Uncharacterized protein</fullName>
    </submittedName>
</protein>
<comment type="caution">
    <text evidence="1">The sequence shown here is derived from an EMBL/GenBank/DDBJ whole genome shotgun (WGS) entry which is preliminary data.</text>
</comment>
<accession>A0A6I4XKD7</accession>
<proteinExistence type="predicted"/>
<dbReference type="RefSeq" id="WP_160806178.1">
    <property type="nucleotide sequence ID" value="NZ_JBPFNJ010000009.1"/>
</dbReference>
<dbReference type="EMBL" id="WVTI01000016">
    <property type="protein sequence ID" value="MXS27206.1"/>
    <property type="molecule type" value="Genomic_DNA"/>
</dbReference>
<sequence>MGFNMHAYNLSEKNRFEENSESIANFHAFYSDPNIDLLTEMLNILPSIKVAGIDLNVEDYDGICSIESIKQAKESFKIEMCKSFEINISTDNDGNRISEMSVLEYPFKKINQFFDEILENYKSLYIGLDWG</sequence>
<dbReference type="AlphaFoldDB" id="A0A6I4XKD7"/>
<reference evidence="1 2" key="1">
    <citation type="submission" date="2019-04" db="EMBL/GenBank/DDBJ databases">
        <title>Step-wise assembly of the neonatal virome modulated by breast feeding.</title>
        <authorList>
            <person name="Liang G."/>
            <person name="Bushman F."/>
        </authorList>
    </citation>
    <scope>NUCLEOTIDE SEQUENCE [LARGE SCALE GENOMIC DNA]</scope>
    <source>
        <strain evidence="1 2">E3404</strain>
    </source>
</reference>
<organism evidence="1 2">
    <name type="scientific">Enterococcus gallinarum</name>
    <dbReference type="NCBI Taxonomy" id="1353"/>
    <lineage>
        <taxon>Bacteria</taxon>
        <taxon>Bacillati</taxon>
        <taxon>Bacillota</taxon>
        <taxon>Bacilli</taxon>
        <taxon>Lactobacillales</taxon>
        <taxon>Enterococcaceae</taxon>
        <taxon>Enterococcus</taxon>
    </lineage>
</organism>
<evidence type="ECO:0000313" key="1">
    <source>
        <dbReference type="EMBL" id="MXS27206.1"/>
    </source>
</evidence>
<name>A0A6I4XKD7_ENTGA</name>